<dbReference type="AlphaFoldDB" id="A0AAD6F0U3"/>
<dbReference type="GO" id="GO:0045944">
    <property type="term" value="P:positive regulation of transcription by RNA polymerase II"/>
    <property type="evidence" value="ECO:0007669"/>
    <property type="project" value="InterPro"/>
</dbReference>
<keyword evidence="9" id="KW-1185">Reference proteome</keyword>
<evidence type="ECO:0000313" key="8">
    <source>
        <dbReference type="EMBL" id="KAJ3708356.1"/>
    </source>
</evidence>
<keyword evidence="2" id="KW-0805">Transcription regulation</keyword>
<dbReference type="EMBL" id="JAMRDG010000001">
    <property type="protein sequence ID" value="KAJ3708356.1"/>
    <property type="molecule type" value="Genomic_DNA"/>
</dbReference>
<protein>
    <recommendedName>
        <fullName evidence="7">MADS-box domain-containing protein</fullName>
    </recommendedName>
</protein>
<dbReference type="InterPro" id="IPR033897">
    <property type="entry name" value="SRF-like_MADS-box"/>
</dbReference>
<dbReference type="PROSITE" id="PS50066">
    <property type="entry name" value="MADS_BOX_2"/>
    <property type="match status" value="1"/>
</dbReference>
<dbReference type="SUPFAM" id="SSF55455">
    <property type="entry name" value="SRF-like"/>
    <property type="match status" value="1"/>
</dbReference>
<keyword evidence="5" id="KW-0539">Nucleus</keyword>
<dbReference type="GO" id="GO:0000981">
    <property type="term" value="F:DNA-binding transcription factor activity, RNA polymerase II-specific"/>
    <property type="evidence" value="ECO:0007669"/>
    <property type="project" value="InterPro"/>
</dbReference>
<keyword evidence="6" id="KW-0175">Coiled coil</keyword>
<dbReference type="Proteomes" id="UP001210211">
    <property type="component" value="Unassembled WGS sequence"/>
</dbReference>
<dbReference type="Gene3D" id="3.40.1810.10">
    <property type="entry name" value="Transcription factor, MADS-box"/>
    <property type="match status" value="1"/>
</dbReference>
<dbReference type="CDD" id="cd00266">
    <property type="entry name" value="MADS_SRF_like"/>
    <property type="match status" value="1"/>
</dbReference>
<comment type="subcellular location">
    <subcellularLocation>
        <location evidence="1">Nucleus</location>
    </subcellularLocation>
</comment>
<dbReference type="InterPro" id="IPR036879">
    <property type="entry name" value="TF_MADSbox_sf"/>
</dbReference>
<evidence type="ECO:0000256" key="3">
    <source>
        <dbReference type="ARBA" id="ARBA00023125"/>
    </source>
</evidence>
<evidence type="ECO:0000256" key="6">
    <source>
        <dbReference type="SAM" id="Coils"/>
    </source>
</evidence>
<dbReference type="PANTHER" id="PTHR48019">
    <property type="entry name" value="SERUM RESPONSE FACTOR HOMOLOG"/>
    <property type="match status" value="1"/>
</dbReference>
<name>A0AAD6F0U3_9POAL</name>
<feature type="coiled-coil region" evidence="6">
    <location>
        <begin position="89"/>
        <end position="116"/>
    </location>
</feature>
<evidence type="ECO:0000259" key="7">
    <source>
        <dbReference type="PROSITE" id="PS50066"/>
    </source>
</evidence>
<sequence length="192" mass="21990">MGRSKINLEFIAKDSKRLATFKNRKETVFKKARELAMLCAVRLCVIIQSHDKPGYQVFPSEEEARELIHIFKNMPKKGKLAPTTTPEPEKMSREEALKAQEQIAKLQMENRELELEILMYQYITGALSMREIRSEEARGTLWVAQKRLRAVQARIDVLYPEANTVQNSPAPAIAAQPVKEIVEDTVDTELHL</sequence>
<feature type="domain" description="MADS-box" evidence="7">
    <location>
        <begin position="1"/>
        <end position="61"/>
    </location>
</feature>
<evidence type="ECO:0000256" key="5">
    <source>
        <dbReference type="ARBA" id="ARBA00023242"/>
    </source>
</evidence>
<evidence type="ECO:0000256" key="4">
    <source>
        <dbReference type="ARBA" id="ARBA00023163"/>
    </source>
</evidence>
<dbReference type="InterPro" id="IPR002100">
    <property type="entry name" value="TF_MADSbox"/>
</dbReference>
<dbReference type="InterPro" id="IPR050142">
    <property type="entry name" value="MADS-box/MEF2_TF"/>
</dbReference>
<dbReference type="PRINTS" id="PR00404">
    <property type="entry name" value="MADSDOMAIN"/>
</dbReference>
<evidence type="ECO:0000256" key="1">
    <source>
        <dbReference type="ARBA" id="ARBA00004123"/>
    </source>
</evidence>
<reference evidence="8 9" key="1">
    <citation type="journal article" date="2022" name="Cell">
        <title>Repeat-based holocentromeres influence genome architecture and karyotype evolution.</title>
        <authorList>
            <person name="Hofstatter P.G."/>
            <person name="Thangavel G."/>
            <person name="Lux T."/>
            <person name="Neumann P."/>
            <person name="Vondrak T."/>
            <person name="Novak P."/>
            <person name="Zhang M."/>
            <person name="Costa L."/>
            <person name="Castellani M."/>
            <person name="Scott A."/>
            <person name="Toegelov H."/>
            <person name="Fuchs J."/>
            <person name="Mata-Sucre Y."/>
            <person name="Dias Y."/>
            <person name="Vanzela A.L.L."/>
            <person name="Huettel B."/>
            <person name="Almeida C.C.S."/>
            <person name="Simkova H."/>
            <person name="Souza G."/>
            <person name="Pedrosa-Harand A."/>
            <person name="Macas J."/>
            <person name="Mayer K.F.X."/>
            <person name="Houben A."/>
            <person name="Marques A."/>
        </authorList>
    </citation>
    <scope>NUCLEOTIDE SEQUENCE [LARGE SCALE GENOMIC DNA]</scope>
    <source>
        <strain evidence="8">RhyTen1mFocal</strain>
    </source>
</reference>
<dbReference type="GO" id="GO:0005634">
    <property type="term" value="C:nucleus"/>
    <property type="evidence" value="ECO:0007669"/>
    <property type="project" value="UniProtKB-SubCell"/>
</dbReference>
<keyword evidence="4" id="KW-0804">Transcription</keyword>
<gene>
    <name evidence="8" type="ORF">LUZ61_012061</name>
</gene>
<dbReference type="Pfam" id="PF00319">
    <property type="entry name" value="SRF-TF"/>
    <property type="match status" value="1"/>
</dbReference>
<keyword evidence="3" id="KW-0238">DNA-binding</keyword>
<proteinExistence type="predicted"/>
<accession>A0AAD6F0U3</accession>
<dbReference type="GO" id="GO:0046983">
    <property type="term" value="F:protein dimerization activity"/>
    <property type="evidence" value="ECO:0007669"/>
    <property type="project" value="InterPro"/>
</dbReference>
<comment type="caution">
    <text evidence="8">The sequence shown here is derived from an EMBL/GenBank/DDBJ whole genome shotgun (WGS) entry which is preliminary data.</text>
</comment>
<evidence type="ECO:0000256" key="2">
    <source>
        <dbReference type="ARBA" id="ARBA00023015"/>
    </source>
</evidence>
<organism evidence="8 9">
    <name type="scientific">Rhynchospora tenuis</name>
    <dbReference type="NCBI Taxonomy" id="198213"/>
    <lineage>
        <taxon>Eukaryota</taxon>
        <taxon>Viridiplantae</taxon>
        <taxon>Streptophyta</taxon>
        <taxon>Embryophyta</taxon>
        <taxon>Tracheophyta</taxon>
        <taxon>Spermatophyta</taxon>
        <taxon>Magnoliopsida</taxon>
        <taxon>Liliopsida</taxon>
        <taxon>Poales</taxon>
        <taxon>Cyperaceae</taxon>
        <taxon>Cyperoideae</taxon>
        <taxon>Rhynchosporeae</taxon>
        <taxon>Rhynchospora</taxon>
    </lineage>
</organism>
<dbReference type="SMART" id="SM00432">
    <property type="entry name" value="MADS"/>
    <property type="match status" value="1"/>
</dbReference>
<dbReference type="GO" id="GO:0000987">
    <property type="term" value="F:cis-regulatory region sequence-specific DNA binding"/>
    <property type="evidence" value="ECO:0007669"/>
    <property type="project" value="InterPro"/>
</dbReference>
<evidence type="ECO:0000313" key="9">
    <source>
        <dbReference type="Proteomes" id="UP001210211"/>
    </source>
</evidence>